<sequence length="469" mass="51711">MKNPTVKKIFACVAVLTVLTGSAQGAYKVEIDDDTYVSDEVYFAPVSTWDEVKAQRINLKQGKVLFYAGKENEPYKIAAEVMPLNTTNKKITYKSEDITIAAVDENGVVTPTDKIGDTFIDIRCGNALSKLKVSVVKGVEGVAMSQSEMTLYADKPITAKLTAMVSPTDATIQKVRWYSDDESIATVDSEGLVSPCGVGTTDIYAKTEDGDYTAKCTVIVTTWEKRKEDIPVVYTDYDMTVDEMVEEQMTAEPAVFTNGVFPASEENVEQYVNPENLVSGYEKYQFMDLSVSNNVDSATLDTYLKGKGVLDGHGSEFKKAADDNNVSEVYLVIHSCLETGNGSSDLANGVEYNGTTVYNLFGIGAVDESPIDAGAEYAYKQGWTSVEKAIEGGAKWISENYINNSKYGQNTLYKMRWNPEKPAEHQYATDIAWASKQAKSMSSMFEAFPTAKYKFEIPRYSGQDKIEVK</sequence>
<evidence type="ECO:0000256" key="1">
    <source>
        <dbReference type="ARBA" id="ARBA00022801"/>
    </source>
</evidence>
<accession>A0AAE3DX10</accession>
<dbReference type="PANTHER" id="PTHR33308">
    <property type="entry name" value="PEPTIDOGLYCAN HYDROLASE FLGJ"/>
    <property type="match status" value="1"/>
</dbReference>
<comment type="caution">
    <text evidence="5">The sequence shown here is derived from an EMBL/GenBank/DDBJ whole genome shotgun (WGS) entry which is preliminary data.</text>
</comment>
<evidence type="ECO:0000259" key="3">
    <source>
        <dbReference type="SMART" id="SM00047"/>
    </source>
</evidence>
<organism evidence="5 6">
    <name type="scientific">Hominilimicola fabiformis</name>
    <dbReference type="NCBI Taxonomy" id="2885356"/>
    <lineage>
        <taxon>Bacteria</taxon>
        <taxon>Bacillati</taxon>
        <taxon>Bacillota</taxon>
        <taxon>Clostridia</taxon>
        <taxon>Eubacteriales</taxon>
        <taxon>Oscillospiraceae</taxon>
        <taxon>Hominilimicola</taxon>
    </lineage>
</organism>
<dbReference type="Pfam" id="PF01832">
    <property type="entry name" value="Glucosaminidase"/>
    <property type="match status" value="1"/>
</dbReference>
<dbReference type="InterPro" id="IPR008964">
    <property type="entry name" value="Invasin/intimin_cell_adhesion"/>
</dbReference>
<dbReference type="SMART" id="SM00635">
    <property type="entry name" value="BID_2"/>
    <property type="match status" value="2"/>
</dbReference>
<dbReference type="EMBL" id="JAJEQM010000001">
    <property type="protein sequence ID" value="MCC2209396.1"/>
    <property type="molecule type" value="Genomic_DNA"/>
</dbReference>
<reference evidence="5 6" key="1">
    <citation type="submission" date="2021-10" db="EMBL/GenBank/DDBJ databases">
        <title>Anaerobic single-cell dispensing facilitates the cultivation of human gut bacteria.</title>
        <authorList>
            <person name="Afrizal A."/>
        </authorList>
    </citation>
    <scope>NUCLEOTIDE SEQUENCE [LARGE SCALE GENOMIC DNA]</scope>
    <source>
        <strain evidence="5 6">CLA-AA-H232</strain>
    </source>
</reference>
<dbReference type="PANTHER" id="PTHR33308:SF9">
    <property type="entry name" value="PEPTIDOGLYCAN HYDROLASE FLGJ"/>
    <property type="match status" value="1"/>
</dbReference>
<gene>
    <name evidence="5" type="ORF">LKE05_01090</name>
</gene>
<dbReference type="RefSeq" id="WP_308455661.1">
    <property type="nucleotide sequence ID" value="NZ_JAJEQM010000001.1"/>
</dbReference>
<dbReference type="Proteomes" id="UP001198242">
    <property type="component" value="Unassembled WGS sequence"/>
</dbReference>
<dbReference type="GO" id="GO:0004040">
    <property type="term" value="F:amidase activity"/>
    <property type="evidence" value="ECO:0007669"/>
    <property type="project" value="InterPro"/>
</dbReference>
<feature type="signal peptide" evidence="2">
    <location>
        <begin position="1"/>
        <end position="25"/>
    </location>
</feature>
<feature type="domain" description="BIG2" evidence="4">
    <location>
        <begin position="53"/>
        <end position="134"/>
    </location>
</feature>
<dbReference type="InterPro" id="IPR051056">
    <property type="entry name" value="Glycosyl_Hydrolase_73"/>
</dbReference>
<evidence type="ECO:0000313" key="6">
    <source>
        <dbReference type="Proteomes" id="UP001198242"/>
    </source>
</evidence>
<feature type="domain" description="Mannosyl-glycoprotein endo-beta-N-acetylglucosamidase-like" evidence="3">
    <location>
        <begin position="302"/>
        <end position="456"/>
    </location>
</feature>
<dbReference type="SUPFAM" id="SSF49373">
    <property type="entry name" value="Invasin/intimin cell-adhesion fragments"/>
    <property type="match status" value="2"/>
</dbReference>
<dbReference type="Gene3D" id="2.60.40.1080">
    <property type="match status" value="2"/>
</dbReference>
<protein>
    <submittedName>
        <fullName evidence="5">Ig-like domain-containing protein</fullName>
    </submittedName>
</protein>
<keyword evidence="2" id="KW-0732">Signal</keyword>
<feature type="chain" id="PRO_5042051177" evidence="2">
    <location>
        <begin position="26"/>
        <end position="469"/>
    </location>
</feature>
<dbReference type="InterPro" id="IPR002901">
    <property type="entry name" value="MGlyc_endo_b_GlcNAc-like_dom"/>
</dbReference>
<dbReference type="InterPro" id="IPR003343">
    <property type="entry name" value="Big_2"/>
</dbReference>
<dbReference type="Gene3D" id="1.10.530.10">
    <property type="match status" value="1"/>
</dbReference>
<evidence type="ECO:0000256" key="2">
    <source>
        <dbReference type="SAM" id="SignalP"/>
    </source>
</evidence>
<evidence type="ECO:0000313" key="5">
    <source>
        <dbReference type="EMBL" id="MCC2209396.1"/>
    </source>
</evidence>
<name>A0AAE3DX10_9FIRM</name>
<dbReference type="AlphaFoldDB" id="A0AAE3DX10"/>
<keyword evidence="6" id="KW-1185">Reference proteome</keyword>
<dbReference type="Pfam" id="PF02368">
    <property type="entry name" value="Big_2"/>
    <property type="match status" value="1"/>
</dbReference>
<dbReference type="SMART" id="SM00047">
    <property type="entry name" value="LYZ2"/>
    <property type="match status" value="1"/>
</dbReference>
<evidence type="ECO:0000259" key="4">
    <source>
        <dbReference type="SMART" id="SM00635"/>
    </source>
</evidence>
<proteinExistence type="predicted"/>
<feature type="domain" description="BIG2" evidence="4">
    <location>
        <begin position="138"/>
        <end position="217"/>
    </location>
</feature>
<keyword evidence="1" id="KW-0378">Hydrolase</keyword>